<evidence type="ECO:0000313" key="3">
    <source>
        <dbReference type="EMBL" id="KAL1122517.1"/>
    </source>
</evidence>
<sequence length="210" mass="24251">MYDLSENITSNIYAISSSWKQMEEKIKTIGTPKDSASFRESLHLTQSKCNQIISQTTKDLHRLTSIVRRGDKQQKLQVDRLKTSFSEAVQTYSKIQKQIAEKRKCHPITTPSEIAQSDDSEPSAAEREQQMMIEQKRIMQDLEFDQGLLIEREQRFKMIEDDIVDVAQIMKELAAMAYEQNEPISESRSRCFYHDMGGGFFSDTFSDSSE</sequence>
<keyword evidence="4" id="KW-1185">Reference proteome</keyword>
<protein>
    <recommendedName>
        <fullName evidence="2">Syntaxin N-terminal domain-containing protein</fullName>
    </recommendedName>
</protein>
<dbReference type="EMBL" id="JBFDAA010000013">
    <property type="protein sequence ID" value="KAL1122517.1"/>
    <property type="molecule type" value="Genomic_DNA"/>
</dbReference>
<evidence type="ECO:0000259" key="2">
    <source>
        <dbReference type="Pfam" id="PF14523"/>
    </source>
</evidence>
<comment type="caution">
    <text evidence="3">The sequence shown here is derived from an EMBL/GenBank/DDBJ whole genome shotgun (WGS) entry which is preliminary data.</text>
</comment>
<organism evidence="3 4">
    <name type="scientific">Ranatra chinensis</name>
    <dbReference type="NCBI Taxonomy" id="642074"/>
    <lineage>
        <taxon>Eukaryota</taxon>
        <taxon>Metazoa</taxon>
        <taxon>Ecdysozoa</taxon>
        <taxon>Arthropoda</taxon>
        <taxon>Hexapoda</taxon>
        <taxon>Insecta</taxon>
        <taxon>Pterygota</taxon>
        <taxon>Neoptera</taxon>
        <taxon>Paraneoptera</taxon>
        <taxon>Hemiptera</taxon>
        <taxon>Heteroptera</taxon>
        <taxon>Panheteroptera</taxon>
        <taxon>Nepomorpha</taxon>
        <taxon>Nepidae</taxon>
        <taxon>Ranatrinae</taxon>
        <taxon>Ranatra</taxon>
    </lineage>
</organism>
<gene>
    <name evidence="3" type="ORF">AAG570_002848</name>
</gene>
<evidence type="ECO:0000256" key="1">
    <source>
        <dbReference type="SAM" id="MobiDB-lite"/>
    </source>
</evidence>
<feature type="region of interest" description="Disordered" evidence="1">
    <location>
        <begin position="109"/>
        <end position="128"/>
    </location>
</feature>
<dbReference type="AlphaFoldDB" id="A0ABD0YHH2"/>
<evidence type="ECO:0000313" key="4">
    <source>
        <dbReference type="Proteomes" id="UP001558652"/>
    </source>
</evidence>
<dbReference type="Proteomes" id="UP001558652">
    <property type="component" value="Unassembled WGS sequence"/>
</dbReference>
<dbReference type="InterPro" id="IPR006011">
    <property type="entry name" value="Syntaxin_N"/>
</dbReference>
<name>A0ABD0YHH2_9HEMI</name>
<dbReference type="Gene3D" id="1.20.58.70">
    <property type="match status" value="1"/>
</dbReference>
<dbReference type="SUPFAM" id="SSF47661">
    <property type="entry name" value="t-snare proteins"/>
    <property type="match status" value="1"/>
</dbReference>
<dbReference type="Pfam" id="PF14523">
    <property type="entry name" value="Syntaxin_2"/>
    <property type="match status" value="1"/>
</dbReference>
<reference evidence="3 4" key="1">
    <citation type="submission" date="2024-07" db="EMBL/GenBank/DDBJ databases">
        <title>Chromosome-level genome assembly of the water stick insect Ranatra chinensis (Heteroptera: Nepidae).</title>
        <authorList>
            <person name="Liu X."/>
        </authorList>
    </citation>
    <scope>NUCLEOTIDE SEQUENCE [LARGE SCALE GENOMIC DNA]</scope>
    <source>
        <strain evidence="3">Cailab_2021Rc</strain>
        <tissue evidence="3">Muscle</tissue>
    </source>
</reference>
<dbReference type="InterPro" id="IPR010989">
    <property type="entry name" value="SNARE"/>
</dbReference>
<feature type="domain" description="Syntaxin N-terminal" evidence="2">
    <location>
        <begin position="4"/>
        <end position="131"/>
    </location>
</feature>
<accession>A0ABD0YHH2</accession>
<proteinExistence type="predicted"/>